<keyword evidence="2" id="KW-1185">Reference proteome</keyword>
<proteinExistence type="predicted"/>
<gene>
    <name evidence="1" type="ORF">EV194_103109</name>
</gene>
<dbReference type="Pfam" id="PF05139">
    <property type="entry name" value="Erythro_esteras"/>
    <property type="match status" value="1"/>
</dbReference>
<dbReference type="CDD" id="cd14728">
    <property type="entry name" value="Ere-like"/>
    <property type="match status" value="1"/>
</dbReference>
<dbReference type="Gene3D" id="3.40.1660.10">
    <property type="entry name" value="EreA-like (biosynthetic domain)"/>
    <property type="match status" value="1"/>
</dbReference>
<comment type="caution">
    <text evidence="1">The sequence shown here is derived from an EMBL/GenBank/DDBJ whole genome shotgun (WGS) entry which is preliminary data.</text>
</comment>
<dbReference type="Gene3D" id="3.30.1870.10">
    <property type="entry name" value="EreA-like, domain 2"/>
    <property type="match status" value="1"/>
</dbReference>
<dbReference type="InterPro" id="IPR007815">
    <property type="entry name" value="Emycin_Estase"/>
</dbReference>
<dbReference type="OrthoDB" id="9810066at2"/>
<accession>A0A4R2GLK6</accession>
<dbReference type="SUPFAM" id="SSF159501">
    <property type="entry name" value="EreA/ChaN-like"/>
    <property type="match status" value="1"/>
</dbReference>
<dbReference type="PANTHER" id="PTHR31299">
    <property type="entry name" value="ESTERASE, PUTATIVE (AFU_ORTHOLOGUE AFUA_1G05850)-RELATED"/>
    <property type="match status" value="1"/>
</dbReference>
<dbReference type="GO" id="GO:0046677">
    <property type="term" value="P:response to antibiotic"/>
    <property type="evidence" value="ECO:0007669"/>
    <property type="project" value="InterPro"/>
</dbReference>
<evidence type="ECO:0000313" key="2">
    <source>
        <dbReference type="Proteomes" id="UP000295221"/>
    </source>
</evidence>
<organism evidence="1 2">
    <name type="scientific">Natronoflexus pectinivorans</name>
    <dbReference type="NCBI Taxonomy" id="682526"/>
    <lineage>
        <taxon>Bacteria</taxon>
        <taxon>Pseudomonadati</taxon>
        <taxon>Bacteroidota</taxon>
        <taxon>Bacteroidia</taxon>
        <taxon>Marinilabiliales</taxon>
        <taxon>Marinilabiliaceae</taxon>
        <taxon>Natronoflexus</taxon>
    </lineage>
</organism>
<dbReference type="Gene3D" id="1.20.1440.30">
    <property type="entry name" value="Biosynthetic Protein domain"/>
    <property type="match status" value="1"/>
</dbReference>
<dbReference type="RefSeq" id="WP_132433057.1">
    <property type="nucleotide sequence ID" value="NZ_SLWK01000003.1"/>
</dbReference>
<reference evidence="1 2" key="1">
    <citation type="submission" date="2019-03" db="EMBL/GenBank/DDBJ databases">
        <title>Genomic Encyclopedia of Type Strains, Phase IV (KMG-IV): sequencing the most valuable type-strain genomes for metagenomic binning, comparative biology and taxonomic classification.</title>
        <authorList>
            <person name="Goeker M."/>
        </authorList>
    </citation>
    <scope>NUCLEOTIDE SEQUENCE [LARGE SCALE GENOMIC DNA]</scope>
    <source>
        <strain evidence="1 2">DSM 24179</strain>
    </source>
</reference>
<dbReference type="AlphaFoldDB" id="A0A4R2GLK6"/>
<dbReference type="InterPro" id="IPR014622">
    <property type="entry name" value="UCP036794_erythomycin"/>
</dbReference>
<dbReference type="PANTHER" id="PTHR31299:SF0">
    <property type="entry name" value="ESTERASE, PUTATIVE (AFU_ORTHOLOGUE AFUA_1G05850)-RELATED"/>
    <property type="match status" value="1"/>
</dbReference>
<name>A0A4R2GLK6_9BACT</name>
<protein>
    <submittedName>
        <fullName evidence="1">Erythromycin esterase-like protein</fullName>
    </submittedName>
</protein>
<sequence length="442" mass="50776">MRFKLLILLSIIFIHCQGQPAQQNEPDNDLVSFFGTRANEFASATDLNPVINLAADRKLILLGEASHGTHEYYHWRAEISKRLITEKGYNFIAVEGDWASIYRLNKYVKGKSGALNSAREVLLSFNRWPEWMWANTDILILADWLREHNKNLPQSEKVGFYGKDVYGQWEAMDDLLSFTSEFMPDQHNEIERLLNCFAVFSDDEWQYARSVASGNRSCETDLRRVVNIIKENYQITDLADEKMWFRAKQNALVMQNAESFYRLAVQSNVDSWNSRVNHMWDTVQRLLTKYGDDSKGIVWAHNTHVGDSRATSMGLNNQYNIGNLSRNNLGEEDVLIVGFGTRIGKVNAGSQWGSPMQIMDVPNAQSGSLDYYLGQVPMDQFFLVFSEEDRRHPLLADPLGHRAIGVTYNPRSEQGNYVPSLPAYRYDVLIFFQETKELTPVR</sequence>
<dbReference type="InterPro" id="IPR052036">
    <property type="entry name" value="Hydrolase/PRTase-associated"/>
</dbReference>
<dbReference type="EMBL" id="SLWK01000003">
    <property type="protein sequence ID" value="TCO09198.1"/>
    <property type="molecule type" value="Genomic_DNA"/>
</dbReference>
<dbReference type="PIRSF" id="PIRSF036794">
    <property type="entry name" value="UCP_erythr_ester"/>
    <property type="match status" value="1"/>
</dbReference>
<dbReference type="Proteomes" id="UP000295221">
    <property type="component" value="Unassembled WGS sequence"/>
</dbReference>
<evidence type="ECO:0000313" key="1">
    <source>
        <dbReference type="EMBL" id="TCO09198.1"/>
    </source>
</evidence>